<feature type="transmembrane region" description="Helical" evidence="19">
    <location>
        <begin position="390"/>
        <end position="412"/>
    </location>
</feature>
<evidence type="ECO:0000256" key="15">
    <source>
        <dbReference type="ARBA" id="ARBA00023136"/>
    </source>
</evidence>
<keyword evidence="15 19" id="KW-0472">Membrane</keyword>
<dbReference type="AlphaFoldDB" id="A0A1G9UQI9"/>
<evidence type="ECO:0000256" key="12">
    <source>
        <dbReference type="ARBA" id="ARBA00022989"/>
    </source>
</evidence>
<evidence type="ECO:0000256" key="18">
    <source>
        <dbReference type="RuleBase" id="RU000370"/>
    </source>
</evidence>
<dbReference type="GO" id="GO:0005886">
    <property type="term" value="C:plasma membrane"/>
    <property type="evidence" value="ECO:0007669"/>
    <property type="project" value="UniProtKB-SubCell"/>
</dbReference>
<dbReference type="SUPFAM" id="SSF81442">
    <property type="entry name" value="Cytochrome c oxidase subunit I-like"/>
    <property type="match status" value="1"/>
</dbReference>
<keyword evidence="7 18" id="KW-0679">Respiratory chain</keyword>
<evidence type="ECO:0000256" key="9">
    <source>
        <dbReference type="ARBA" id="ARBA00022723"/>
    </source>
</evidence>
<feature type="transmembrane region" description="Helical" evidence="19">
    <location>
        <begin position="466"/>
        <end position="487"/>
    </location>
</feature>
<dbReference type="Pfam" id="PF00115">
    <property type="entry name" value="COX1"/>
    <property type="match status" value="1"/>
</dbReference>
<evidence type="ECO:0000256" key="10">
    <source>
        <dbReference type="ARBA" id="ARBA00022967"/>
    </source>
</evidence>
<dbReference type="UniPathway" id="UPA00705"/>
<dbReference type="RefSeq" id="WP_030432507.1">
    <property type="nucleotide sequence ID" value="NZ_JOEF01000028.1"/>
</dbReference>
<evidence type="ECO:0000256" key="16">
    <source>
        <dbReference type="ARBA" id="ARBA00025218"/>
    </source>
</evidence>
<organism evidence="22 23">
    <name type="scientific">Allokutzneria albata</name>
    <name type="common">Kibdelosporangium albatum</name>
    <dbReference type="NCBI Taxonomy" id="211114"/>
    <lineage>
        <taxon>Bacteria</taxon>
        <taxon>Bacillati</taxon>
        <taxon>Actinomycetota</taxon>
        <taxon>Actinomycetes</taxon>
        <taxon>Pseudonocardiales</taxon>
        <taxon>Pseudonocardiaceae</taxon>
        <taxon>Allokutzneria</taxon>
    </lineage>
</organism>
<comment type="subcellular location">
    <subcellularLocation>
        <location evidence="1 19">Cell membrane</location>
        <topology evidence="1 19">Multi-pass membrane protein</topology>
    </subcellularLocation>
</comment>
<dbReference type="GO" id="GO:0006119">
    <property type="term" value="P:oxidative phosphorylation"/>
    <property type="evidence" value="ECO:0007669"/>
    <property type="project" value="UniProtKB-UniPathway"/>
</dbReference>
<keyword evidence="12 19" id="KW-1133">Transmembrane helix</keyword>
<dbReference type="InterPro" id="IPR023616">
    <property type="entry name" value="Cyt_c_oxase-like_su1_dom"/>
</dbReference>
<evidence type="ECO:0000256" key="1">
    <source>
        <dbReference type="ARBA" id="ARBA00004651"/>
    </source>
</evidence>
<feature type="domain" description="Cytochrome oxidase subunit I profile" evidence="21">
    <location>
        <begin position="21"/>
        <end position="531"/>
    </location>
</feature>
<keyword evidence="8 18" id="KW-0812">Transmembrane</keyword>
<comment type="function">
    <text evidence="16 19">Cytochrome c oxidase is the component of the respiratory chain that catalyzes the reduction of oxygen to water. Subunits 1-3 form the functional core of the enzyme complex. CO I is the catalytic subunit of the enzyme. Electrons originating in cytochrome c are transferred via the copper A center of subunit 2 and heme A of subunit 1 to the bimetallic center formed by heme A3 and copper B.</text>
</comment>
<feature type="transmembrane region" description="Helical" evidence="19">
    <location>
        <begin position="168"/>
        <end position="190"/>
    </location>
</feature>
<evidence type="ECO:0000256" key="6">
    <source>
        <dbReference type="ARBA" id="ARBA00022617"/>
    </source>
</evidence>
<dbReference type="GO" id="GO:0004129">
    <property type="term" value="F:cytochrome-c oxidase activity"/>
    <property type="evidence" value="ECO:0007669"/>
    <property type="project" value="UniProtKB-EC"/>
</dbReference>
<evidence type="ECO:0000313" key="22">
    <source>
        <dbReference type="EMBL" id="SDM62144.1"/>
    </source>
</evidence>
<keyword evidence="23" id="KW-1185">Reference proteome</keyword>
<evidence type="ECO:0000313" key="23">
    <source>
        <dbReference type="Proteomes" id="UP000183376"/>
    </source>
</evidence>
<feature type="transmembrane region" description="Helical" evidence="19">
    <location>
        <begin position="291"/>
        <end position="310"/>
    </location>
</feature>
<evidence type="ECO:0000256" key="14">
    <source>
        <dbReference type="ARBA" id="ARBA00023008"/>
    </source>
</evidence>
<feature type="transmembrane region" description="Helical" evidence="19">
    <location>
        <begin position="357"/>
        <end position="378"/>
    </location>
</feature>
<keyword evidence="4 18" id="KW-0813">Transport</keyword>
<keyword evidence="5 19" id="KW-1003">Cell membrane</keyword>
<feature type="region of interest" description="Disordered" evidence="20">
    <location>
        <begin position="551"/>
        <end position="581"/>
    </location>
</feature>
<dbReference type="STRING" id="211114.SAMN04489726_2551"/>
<evidence type="ECO:0000256" key="17">
    <source>
        <dbReference type="ARBA" id="ARBA00047816"/>
    </source>
</evidence>
<dbReference type="EC" id="7.1.1.9" evidence="19"/>
<dbReference type="PRINTS" id="PR01165">
    <property type="entry name" value="CYCOXIDASEI"/>
</dbReference>
<evidence type="ECO:0000256" key="19">
    <source>
        <dbReference type="RuleBase" id="RU363061"/>
    </source>
</evidence>
<evidence type="ECO:0000256" key="20">
    <source>
        <dbReference type="SAM" id="MobiDB-lite"/>
    </source>
</evidence>
<sequence>MTETVRVRPVEARRRGPKGAALLRLLGTTDHKQIGLLYIVTSFGFFLVGGLMAMLIRGELAVPGLQLLSAEQYNQLFTMHGTVMMLLYATPITFGFANYVLPLQIGSPDVAFPRLNALSYWLFLVGGLITVSGFLTPGGAADFGWFAYTPLSDAAHSPGIGANLWNVGLILSGLGTILGAVNMITTVICLRAPGMTMWRMPIFTWNMLLTSVLVLIAFPILTAALFGLLADRLLGAHVFDAANGGAILWQHLFWFFGHPEVYIVALPFFGIVSEVLPVFSRKPLFGYKGLVWATIGITALSIVVWAHHMYATGAVLLPFFALTSFLIAVPTGIKFFNWIGTMWKGQLTFESPMLWSTGFLATFLLGGLSGVLLAAPALDFHVTDTYFVVAHFHYVLFGTIVFATFAGLYFWFPKMTGRMLDERLAKLHFWTTFLGFHTTFLVQHWLGAAGMPRRYADYLPTDQFTVMHAVSSTGAFLLGLSVLPFLWNVAKSYRFGEVVTVDDPWGFGNSLEWATSCPPPRHNFTELPRIRSERPAFELHYPHMVDRFRSEAHVGGRPAPSEAAADAAREESERGDDARDR</sequence>
<dbReference type="Proteomes" id="UP000183376">
    <property type="component" value="Chromosome I"/>
</dbReference>
<keyword evidence="13 19" id="KW-0408">Iron</keyword>
<dbReference type="InterPro" id="IPR000883">
    <property type="entry name" value="Cyt_C_Oxase_1"/>
</dbReference>
<name>A0A1G9UQI9_ALLAB</name>
<dbReference type="PROSITE" id="PS50855">
    <property type="entry name" value="COX1"/>
    <property type="match status" value="1"/>
</dbReference>
<comment type="similarity">
    <text evidence="3 18">Belongs to the heme-copper respiratory oxidase family.</text>
</comment>
<dbReference type="PANTHER" id="PTHR10422:SF18">
    <property type="entry name" value="CYTOCHROME C OXIDASE SUBUNIT 1"/>
    <property type="match status" value="1"/>
</dbReference>
<dbReference type="GO" id="GO:0022904">
    <property type="term" value="P:respiratory electron transport chain"/>
    <property type="evidence" value="ECO:0007669"/>
    <property type="project" value="TreeGrafter"/>
</dbReference>
<dbReference type="Gene3D" id="1.20.210.10">
    <property type="entry name" value="Cytochrome c oxidase-like, subunit I domain"/>
    <property type="match status" value="1"/>
</dbReference>
<feature type="transmembrane region" description="Helical" evidence="19">
    <location>
        <begin position="121"/>
        <end position="148"/>
    </location>
</feature>
<evidence type="ECO:0000259" key="21">
    <source>
        <dbReference type="PROSITE" id="PS50855"/>
    </source>
</evidence>
<gene>
    <name evidence="22" type="ORF">SAMN04489726_2551</name>
</gene>
<reference evidence="22 23" key="1">
    <citation type="submission" date="2016-10" db="EMBL/GenBank/DDBJ databases">
        <authorList>
            <person name="de Groot N.N."/>
        </authorList>
    </citation>
    <scope>NUCLEOTIDE SEQUENCE [LARGE SCALE GENOMIC DNA]</scope>
    <source>
        <strain evidence="22 23">DSM 44149</strain>
    </source>
</reference>
<evidence type="ECO:0000256" key="3">
    <source>
        <dbReference type="ARBA" id="ARBA00009578"/>
    </source>
</evidence>
<feature type="compositionally biased region" description="Low complexity" evidence="20">
    <location>
        <begin position="556"/>
        <end position="566"/>
    </location>
</feature>
<feature type="compositionally biased region" description="Basic and acidic residues" evidence="20">
    <location>
        <begin position="567"/>
        <end position="581"/>
    </location>
</feature>
<dbReference type="GO" id="GO:0046872">
    <property type="term" value="F:metal ion binding"/>
    <property type="evidence" value="ECO:0007669"/>
    <property type="project" value="UniProtKB-KW"/>
</dbReference>
<feature type="transmembrane region" description="Helical" evidence="19">
    <location>
        <begin position="76"/>
        <end position="101"/>
    </location>
</feature>
<protein>
    <recommendedName>
        <fullName evidence="19">Cytochrome c oxidase subunit 1</fullName>
        <ecNumber evidence="19">7.1.1.9</ecNumber>
    </recommendedName>
</protein>
<dbReference type="FunFam" id="1.20.210.10:FF:000003">
    <property type="entry name" value="Cytochrome c oxidase subunit 1"/>
    <property type="match status" value="1"/>
</dbReference>
<keyword evidence="9 19" id="KW-0479">Metal-binding</keyword>
<dbReference type="PROSITE" id="PS00077">
    <property type="entry name" value="COX1_CUB"/>
    <property type="match status" value="1"/>
</dbReference>
<dbReference type="InterPro" id="IPR036927">
    <property type="entry name" value="Cyt_c_oxase-like_su1_sf"/>
</dbReference>
<dbReference type="InterPro" id="IPR023615">
    <property type="entry name" value="Cyt_c_Oxase_su1_BS"/>
</dbReference>
<accession>A0A1G9UQI9</accession>
<keyword evidence="14 19" id="KW-0186">Copper</keyword>
<keyword evidence="10" id="KW-1278">Translocase</keyword>
<dbReference type="CDD" id="cd01662">
    <property type="entry name" value="Ubiquinol_Oxidase_I"/>
    <property type="match status" value="1"/>
</dbReference>
<feature type="transmembrane region" description="Helical" evidence="19">
    <location>
        <begin position="261"/>
        <end position="279"/>
    </location>
</feature>
<dbReference type="OrthoDB" id="9803294at2"/>
<dbReference type="eggNOG" id="COG0843">
    <property type="taxonomic scope" value="Bacteria"/>
</dbReference>
<comment type="pathway">
    <text evidence="2 19">Energy metabolism; oxidative phosphorylation.</text>
</comment>
<evidence type="ECO:0000256" key="8">
    <source>
        <dbReference type="ARBA" id="ARBA00022692"/>
    </source>
</evidence>
<feature type="transmembrane region" description="Helical" evidence="19">
    <location>
        <begin position="34"/>
        <end position="56"/>
    </location>
</feature>
<dbReference type="PANTHER" id="PTHR10422">
    <property type="entry name" value="CYTOCHROME C OXIDASE SUBUNIT 1"/>
    <property type="match status" value="1"/>
</dbReference>
<evidence type="ECO:0000256" key="2">
    <source>
        <dbReference type="ARBA" id="ARBA00004673"/>
    </source>
</evidence>
<dbReference type="InterPro" id="IPR014241">
    <property type="entry name" value="Cyt_c_oxidase_su1_bac"/>
</dbReference>
<dbReference type="GO" id="GO:0020037">
    <property type="term" value="F:heme binding"/>
    <property type="evidence" value="ECO:0007669"/>
    <property type="project" value="InterPro"/>
</dbReference>
<evidence type="ECO:0000256" key="4">
    <source>
        <dbReference type="ARBA" id="ARBA00022448"/>
    </source>
</evidence>
<keyword evidence="6 18" id="KW-0349">Heme</keyword>
<feature type="transmembrane region" description="Helical" evidence="19">
    <location>
        <begin position="316"/>
        <end position="336"/>
    </location>
</feature>
<proteinExistence type="inferred from homology"/>
<feature type="transmembrane region" description="Helical" evidence="19">
    <location>
        <begin position="424"/>
        <end position="446"/>
    </location>
</feature>
<dbReference type="EMBL" id="LT629701">
    <property type="protein sequence ID" value="SDM62144.1"/>
    <property type="molecule type" value="Genomic_DNA"/>
</dbReference>
<dbReference type="GO" id="GO:0015990">
    <property type="term" value="P:electron transport coupled proton transport"/>
    <property type="evidence" value="ECO:0007669"/>
    <property type="project" value="InterPro"/>
</dbReference>
<comment type="catalytic activity">
    <reaction evidence="17 19">
        <text>4 Fe(II)-[cytochrome c] + O2 + 8 H(+)(in) = 4 Fe(III)-[cytochrome c] + 2 H2O + 4 H(+)(out)</text>
        <dbReference type="Rhea" id="RHEA:11436"/>
        <dbReference type="Rhea" id="RHEA-COMP:10350"/>
        <dbReference type="Rhea" id="RHEA-COMP:14399"/>
        <dbReference type="ChEBI" id="CHEBI:15377"/>
        <dbReference type="ChEBI" id="CHEBI:15378"/>
        <dbReference type="ChEBI" id="CHEBI:15379"/>
        <dbReference type="ChEBI" id="CHEBI:29033"/>
        <dbReference type="ChEBI" id="CHEBI:29034"/>
        <dbReference type="EC" id="7.1.1.9"/>
    </reaction>
</comment>
<evidence type="ECO:0000256" key="11">
    <source>
        <dbReference type="ARBA" id="ARBA00022982"/>
    </source>
</evidence>
<evidence type="ECO:0000256" key="13">
    <source>
        <dbReference type="ARBA" id="ARBA00023004"/>
    </source>
</evidence>
<feature type="transmembrane region" description="Helical" evidence="19">
    <location>
        <begin position="202"/>
        <end position="230"/>
    </location>
</feature>
<dbReference type="NCBIfam" id="TIGR02891">
    <property type="entry name" value="CtaD_CoxA"/>
    <property type="match status" value="1"/>
</dbReference>
<evidence type="ECO:0000256" key="7">
    <source>
        <dbReference type="ARBA" id="ARBA00022660"/>
    </source>
</evidence>
<evidence type="ECO:0000256" key="5">
    <source>
        <dbReference type="ARBA" id="ARBA00022475"/>
    </source>
</evidence>
<keyword evidence="11 18" id="KW-0249">Electron transport</keyword>